<organism evidence="1 2">
    <name type="scientific">Fusarium solani</name>
    <name type="common">Filamentous fungus</name>
    <dbReference type="NCBI Taxonomy" id="169388"/>
    <lineage>
        <taxon>Eukaryota</taxon>
        <taxon>Fungi</taxon>
        <taxon>Dikarya</taxon>
        <taxon>Ascomycota</taxon>
        <taxon>Pezizomycotina</taxon>
        <taxon>Sordariomycetes</taxon>
        <taxon>Hypocreomycetidae</taxon>
        <taxon>Hypocreales</taxon>
        <taxon>Nectriaceae</taxon>
        <taxon>Fusarium</taxon>
        <taxon>Fusarium solani species complex</taxon>
    </lineage>
</organism>
<dbReference type="OrthoDB" id="3766406at2759"/>
<dbReference type="EMBL" id="JAGTJS010000012">
    <property type="protein sequence ID" value="KAH7250707.1"/>
    <property type="molecule type" value="Genomic_DNA"/>
</dbReference>
<accession>A0A9P9K608</accession>
<proteinExistence type="predicted"/>
<dbReference type="AlphaFoldDB" id="A0A9P9K608"/>
<dbReference type="Proteomes" id="UP000736672">
    <property type="component" value="Unassembled WGS sequence"/>
</dbReference>
<sequence>MNVNARMDINAGANWFSMLRKGRPMILGTHPREPQPANAFLAQMPLDILLIIASFLPLHAELIFTHTCVAIKKALTRPGSEERRLDWDEHLEYLTAVISNRTDRWVCDDCDRTHPTYTDDTPRTPMAPDCYRLKFFQVENPWTEPFKLPCHRHVQLALKYLRLGPQSTQEQAHLDELLSPGHLTETIHDSPSPTRGRGSIRLEQHYRLKVAHGRYLILYTCMYTLPEACWT</sequence>
<evidence type="ECO:0000313" key="1">
    <source>
        <dbReference type="EMBL" id="KAH7250707.1"/>
    </source>
</evidence>
<comment type="caution">
    <text evidence="1">The sequence shown here is derived from an EMBL/GenBank/DDBJ whole genome shotgun (WGS) entry which is preliminary data.</text>
</comment>
<reference evidence="1" key="1">
    <citation type="journal article" date="2021" name="Nat. Commun.">
        <title>Genetic determinants of endophytism in the Arabidopsis root mycobiome.</title>
        <authorList>
            <person name="Mesny F."/>
            <person name="Miyauchi S."/>
            <person name="Thiergart T."/>
            <person name="Pickel B."/>
            <person name="Atanasova L."/>
            <person name="Karlsson M."/>
            <person name="Huettel B."/>
            <person name="Barry K.W."/>
            <person name="Haridas S."/>
            <person name="Chen C."/>
            <person name="Bauer D."/>
            <person name="Andreopoulos W."/>
            <person name="Pangilinan J."/>
            <person name="LaButti K."/>
            <person name="Riley R."/>
            <person name="Lipzen A."/>
            <person name="Clum A."/>
            <person name="Drula E."/>
            <person name="Henrissat B."/>
            <person name="Kohler A."/>
            <person name="Grigoriev I.V."/>
            <person name="Martin F.M."/>
            <person name="Hacquard S."/>
        </authorList>
    </citation>
    <scope>NUCLEOTIDE SEQUENCE</scope>
    <source>
        <strain evidence="1">FSSC 5 MPI-SDFR-AT-0091</strain>
    </source>
</reference>
<keyword evidence="2" id="KW-1185">Reference proteome</keyword>
<evidence type="ECO:0008006" key="3">
    <source>
        <dbReference type="Google" id="ProtNLM"/>
    </source>
</evidence>
<gene>
    <name evidence="1" type="ORF">B0J15DRAFT_47966</name>
</gene>
<name>A0A9P9K608_FUSSL</name>
<evidence type="ECO:0000313" key="2">
    <source>
        <dbReference type="Proteomes" id="UP000736672"/>
    </source>
</evidence>
<protein>
    <recommendedName>
        <fullName evidence="3">F-box domain-containing protein</fullName>
    </recommendedName>
</protein>